<sequence length="710" mass="78793">MEAKSDKSTSSFNDIDMQTAFAIRELVLLQEELRRSASALGHIEWEAAPLVWYFSYRGEQWRLHGAFPNPHKGTGAVDVVRLWSGEIDSARGALQLLLLVDYICDWGRDKFRESTIRSLAALSQSNRQGTVVSEIFSLRAATTTPVPAPRSETMGRMTATTQKIHQTGTTWQGDGKPDRYLGPDEEREIVGLTSLRQPVRDIRYIISRSKGILITKENLDLLRQSSSSKKRFSKFANDILLLIIRWGFETTSQGLDLAQMHWHKGGSTLHLDRIRHKDTKFIATISCASYISISWRLVRELYWFAIEKSALPFLEATAMAGLRCRKKVSPSRLISITFLKLNASQYLYLYTKTCARMNAAACLMRAYVVFKPDPTTNGFQVERLDASAEEPASYGHGDFPSVSSYGSHPGAVVTQLLSDNEKERLKPSPTLIHQRGSTDTVPHVNSKGDWQRDQLRVLWRCRPCRFEESILNIGSPILVVDPYGTDPETGLPQHCTFVVEQGRPKDPRRHFKGMHKTCFVAERVLNRRMQSWIGPRDLGDMLEQQLGDIWLVQFTRWNAKKSTVEEEEQVEDASDESAASATPAGTGTIVAPAERLGEVANWAQGVSNEVVIIEDSDDDIDTERASNESAASPGSSSSGSGRGSSSGSSSGSSRGRGDKEASVSTKRKRQDGPASGLGGGNREDQKESGEEGSRPRKRAHATHSGPYSAQ</sequence>
<feature type="compositionally biased region" description="Basic and acidic residues" evidence="1">
    <location>
        <begin position="681"/>
        <end position="694"/>
    </location>
</feature>
<comment type="caution">
    <text evidence="2">The sequence shown here is derived from an EMBL/GenBank/DDBJ whole genome shotgun (WGS) entry which is preliminary data.</text>
</comment>
<dbReference type="EMBL" id="ONZQ02000012">
    <property type="protein sequence ID" value="SPO05363.1"/>
    <property type="molecule type" value="Genomic_DNA"/>
</dbReference>
<feature type="compositionally biased region" description="Low complexity" evidence="1">
    <location>
        <begin position="634"/>
        <end position="653"/>
    </location>
</feature>
<evidence type="ECO:0000256" key="1">
    <source>
        <dbReference type="SAM" id="MobiDB-lite"/>
    </source>
</evidence>
<dbReference type="AlphaFoldDB" id="A0AAE8N5C0"/>
<name>A0AAE8N5C0_9PEZI</name>
<gene>
    <name evidence="2" type="ORF">DNG_08050</name>
</gene>
<dbReference type="Proteomes" id="UP001187682">
    <property type="component" value="Unassembled WGS sequence"/>
</dbReference>
<accession>A0AAE8N5C0</accession>
<evidence type="ECO:0000313" key="2">
    <source>
        <dbReference type="EMBL" id="SPO05363.1"/>
    </source>
</evidence>
<feature type="region of interest" description="Disordered" evidence="1">
    <location>
        <begin position="563"/>
        <end position="585"/>
    </location>
</feature>
<evidence type="ECO:0000313" key="3">
    <source>
        <dbReference type="Proteomes" id="UP001187682"/>
    </source>
</evidence>
<organism evidence="2 3">
    <name type="scientific">Cephalotrichum gorgonifer</name>
    <dbReference type="NCBI Taxonomy" id="2041049"/>
    <lineage>
        <taxon>Eukaryota</taxon>
        <taxon>Fungi</taxon>
        <taxon>Dikarya</taxon>
        <taxon>Ascomycota</taxon>
        <taxon>Pezizomycotina</taxon>
        <taxon>Sordariomycetes</taxon>
        <taxon>Hypocreomycetidae</taxon>
        <taxon>Microascales</taxon>
        <taxon>Microascaceae</taxon>
        <taxon>Cephalotrichum</taxon>
    </lineage>
</organism>
<feature type="compositionally biased region" description="Low complexity" evidence="1">
    <location>
        <begin position="576"/>
        <end position="585"/>
    </location>
</feature>
<feature type="region of interest" description="Disordered" evidence="1">
    <location>
        <begin position="619"/>
        <end position="710"/>
    </location>
</feature>
<reference evidence="2" key="1">
    <citation type="submission" date="2018-03" db="EMBL/GenBank/DDBJ databases">
        <authorList>
            <person name="Guldener U."/>
        </authorList>
    </citation>
    <scope>NUCLEOTIDE SEQUENCE</scope>
</reference>
<proteinExistence type="predicted"/>
<protein>
    <submittedName>
        <fullName evidence="2">Uncharacterized protein</fullName>
    </submittedName>
</protein>
<feature type="compositionally biased region" description="Acidic residues" evidence="1">
    <location>
        <begin position="565"/>
        <end position="575"/>
    </location>
</feature>
<keyword evidence="3" id="KW-1185">Reference proteome</keyword>